<reference evidence="1 2" key="1">
    <citation type="submission" date="2019-02" db="EMBL/GenBank/DDBJ databases">
        <title>WGS of Pseudoxanthomonas species novum from clinical isolates.</title>
        <authorList>
            <person name="Bernier A.-M."/>
            <person name="Bernard K."/>
            <person name="Vachon A."/>
        </authorList>
    </citation>
    <scope>NUCLEOTIDE SEQUENCE [LARGE SCALE GENOMIC DNA]</scope>
    <source>
        <strain evidence="1 2">NML171200</strain>
    </source>
</reference>
<dbReference type="Proteomes" id="UP000292627">
    <property type="component" value="Unassembled WGS sequence"/>
</dbReference>
<dbReference type="RefSeq" id="WP_130552886.1">
    <property type="nucleotide sequence ID" value="NZ_SHMC01000010.1"/>
</dbReference>
<gene>
    <name evidence="1" type="ORF">EA660_18180</name>
</gene>
<accession>A0A4V2HCI8</accession>
<protein>
    <submittedName>
        <fullName evidence="1">Uncharacterized protein</fullName>
    </submittedName>
</protein>
<evidence type="ECO:0000313" key="1">
    <source>
        <dbReference type="EMBL" id="TAA20319.1"/>
    </source>
</evidence>
<dbReference type="EMBL" id="SHMC01000010">
    <property type="protein sequence ID" value="TAA20319.1"/>
    <property type="molecule type" value="Genomic_DNA"/>
</dbReference>
<name>A0A4V2HCI8_9GAMM</name>
<dbReference type="AlphaFoldDB" id="A0A4V2HCI8"/>
<comment type="caution">
    <text evidence="1">The sequence shown here is derived from an EMBL/GenBank/DDBJ whole genome shotgun (WGS) entry which is preliminary data.</text>
</comment>
<sequence>MNRATVWHLLQEGLNAAEIAAAAGVDEDVARCMIDEAMGRNRGATIRQMDREALRELAA</sequence>
<organism evidence="1 2">
    <name type="scientific">Pseudoxanthomonas winnipegensis</name>
    <dbReference type="NCBI Taxonomy" id="2480810"/>
    <lineage>
        <taxon>Bacteria</taxon>
        <taxon>Pseudomonadati</taxon>
        <taxon>Pseudomonadota</taxon>
        <taxon>Gammaproteobacteria</taxon>
        <taxon>Lysobacterales</taxon>
        <taxon>Lysobacteraceae</taxon>
        <taxon>Pseudoxanthomonas</taxon>
    </lineage>
</organism>
<proteinExistence type="predicted"/>
<evidence type="ECO:0000313" key="2">
    <source>
        <dbReference type="Proteomes" id="UP000292627"/>
    </source>
</evidence>